<evidence type="ECO:0000256" key="7">
    <source>
        <dbReference type="ARBA" id="ARBA00039966"/>
    </source>
</evidence>
<evidence type="ECO:0000256" key="4">
    <source>
        <dbReference type="ARBA" id="ARBA00022737"/>
    </source>
</evidence>
<dbReference type="AlphaFoldDB" id="A0A0D3JV40"/>
<organism evidence="9 10">
    <name type="scientific">Emiliania huxleyi (strain CCMP1516)</name>
    <dbReference type="NCBI Taxonomy" id="280463"/>
    <lineage>
        <taxon>Eukaryota</taxon>
        <taxon>Haptista</taxon>
        <taxon>Haptophyta</taxon>
        <taxon>Prymnesiophyceae</taxon>
        <taxon>Isochrysidales</taxon>
        <taxon>Noelaerhabdaceae</taxon>
        <taxon>Emiliania</taxon>
    </lineage>
</organism>
<dbReference type="Gene3D" id="1.25.40.10">
    <property type="entry name" value="Tetratricopeptide repeat domain"/>
    <property type="match status" value="1"/>
</dbReference>
<dbReference type="GO" id="GO:0005876">
    <property type="term" value="C:spindle microtubule"/>
    <property type="evidence" value="ECO:0007669"/>
    <property type="project" value="TreeGrafter"/>
</dbReference>
<dbReference type="InterPro" id="IPR049039">
    <property type="entry name" value="RMD1-3_a_helical_rpt"/>
</dbReference>
<dbReference type="OMA" id="SFRIAEH"/>
<dbReference type="InterPro" id="IPR011990">
    <property type="entry name" value="TPR-like_helical_dom_sf"/>
</dbReference>
<dbReference type="STRING" id="2903.R1EL48"/>
<evidence type="ECO:0000256" key="2">
    <source>
        <dbReference type="ARBA" id="ARBA00011375"/>
    </source>
</evidence>
<dbReference type="RefSeq" id="XP_005779804.1">
    <property type="nucleotide sequence ID" value="XM_005779747.1"/>
</dbReference>
<evidence type="ECO:0000313" key="10">
    <source>
        <dbReference type="Proteomes" id="UP000013827"/>
    </source>
</evidence>
<accession>A0A0D3JV40</accession>
<evidence type="ECO:0000256" key="3">
    <source>
        <dbReference type="ARBA" id="ARBA00022490"/>
    </source>
</evidence>
<comment type="subcellular location">
    <subcellularLocation>
        <location evidence="1">Cytoplasm</location>
        <location evidence="1">Cytoskeleton</location>
    </subcellularLocation>
</comment>
<dbReference type="GO" id="GO:0005737">
    <property type="term" value="C:cytoplasm"/>
    <property type="evidence" value="ECO:0007669"/>
    <property type="project" value="TreeGrafter"/>
</dbReference>
<dbReference type="KEGG" id="ehx:EMIHUDRAFT_235994"/>
<dbReference type="GO" id="GO:0097431">
    <property type="term" value="C:mitotic spindle pole"/>
    <property type="evidence" value="ECO:0007669"/>
    <property type="project" value="TreeGrafter"/>
</dbReference>
<evidence type="ECO:0000313" key="9">
    <source>
        <dbReference type="EnsemblProtists" id="EOD27375"/>
    </source>
</evidence>
<protein>
    <recommendedName>
        <fullName evidence="7">Regulator of microtubule dynamics protein 1</fullName>
    </recommendedName>
    <alternativeName>
        <fullName evidence="8">Protein FAM82B</fullName>
    </alternativeName>
</protein>
<evidence type="ECO:0000256" key="6">
    <source>
        <dbReference type="ARBA" id="ARBA00023212"/>
    </source>
</evidence>
<comment type="subunit">
    <text evidence="2">Interacts with microtubules.</text>
</comment>
<dbReference type="PANTHER" id="PTHR16056:SF16">
    <property type="entry name" value="REGULATOR OF MICROTUBULE DYNAMICS PROTEIN 1"/>
    <property type="match status" value="1"/>
</dbReference>
<dbReference type="Proteomes" id="UP000013827">
    <property type="component" value="Unassembled WGS sequence"/>
</dbReference>
<dbReference type="PaxDb" id="2903-EOD27375"/>
<dbReference type="PANTHER" id="PTHR16056">
    <property type="entry name" value="REGULATOR OF MICROTUBULE DYNAMICS PROTEIN"/>
    <property type="match status" value="1"/>
</dbReference>
<keyword evidence="4" id="KW-0677">Repeat</keyword>
<dbReference type="SUPFAM" id="SSF48452">
    <property type="entry name" value="TPR-like"/>
    <property type="match status" value="1"/>
</dbReference>
<dbReference type="EnsemblProtists" id="EOD27375">
    <property type="protein sequence ID" value="EOD27375"/>
    <property type="gene ID" value="EMIHUDRAFT_235994"/>
</dbReference>
<dbReference type="HOGENOM" id="CLU_835327_0_0_1"/>
<dbReference type="GeneID" id="17272920"/>
<reference evidence="10" key="1">
    <citation type="journal article" date="2013" name="Nature">
        <title>Pan genome of the phytoplankton Emiliania underpins its global distribution.</title>
        <authorList>
            <person name="Read B.A."/>
            <person name="Kegel J."/>
            <person name="Klute M.J."/>
            <person name="Kuo A."/>
            <person name="Lefebvre S.C."/>
            <person name="Maumus F."/>
            <person name="Mayer C."/>
            <person name="Miller J."/>
            <person name="Monier A."/>
            <person name="Salamov A."/>
            <person name="Young J."/>
            <person name="Aguilar M."/>
            <person name="Claverie J.M."/>
            <person name="Frickenhaus S."/>
            <person name="Gonzalez K."/>
            <person name="Herman E.K."/>
            <person name="Lin Y.C."/>
            <person name="Napier J."/>
            <person name="Ogata H."/>
            <person name="Sarno A.F."/>
            <person name="Shmutz J."/>
            <person name="Schroeder D."/>
            <person name="de Vargas C."/>
            <person name="Verret F."/>
            <person name="von Dassow P."/>
            <person name="Valentin K."/>
            <person name="Van de Peer Y."/>
            <person name="Wheeler G."/>
            <person name="Dacks J.B."/>
            <person name="Delwiche C.F."/>
            <person name="Dyhrman S.T."/>
            <person name="Glockner G."/>
            <person name="John U."/>
            <person name="Richards T."/>
            <person name="Worden A.Z."/>
            <person name="Zhang X."/>
            <person name="Grigoriev I.V."/>
            <person name="Allen A.E."/>
            <person name="Bidle K."/>
            <person name="Borodovsky M."/>
            <person name="Bowler C."/>
            <person name="Brownlee C."/>
            <person name="Cock J.M."/>
            <person name="Elias M."/>
            <person name="Gladyshev V.N."/>
            <person name="Groth M."/>
            <person name="Guda C."/>
            <person name="Hadaegh A."/>
            <person name="Iglesias-Rodriguez M.D."/>
            <person name="Jenkins J."/>
            <person name="Jones B.M."/>
            <person name="Lawson T."/>
            <person name="Leese F."/>
            <person name="Lindquist E."/>
            <person name="Lobanov A."/>
            <person name="Lomsadze A."/>
            <person name="Malik S.B."/>
            <person name="Marsh M.E."/>
            <person name="Mackinder L."/>
            <person name="Mock T."/>
            <person name="Mueller-Roeber B."/>
            <person name="Pagarete A."/>
            <person name="Parker M."/>
            <person name="Probert I."/>
            <person name="Quesneville H."/>
            <person name="Raines C."/>
            <person name="Rensing S.A."/>
            <person name="Riano-Pachon D.M."/>
            <person name="Richier S."/>
            <person name="Rokitta S."/>
            <person name="Shiraiwa Y."/>
            <person name="Soanes D.M."/>
            <person name="van der Giezen M."/>
            <person name="Wahlund T.M."/>
            <person name="Williams B."/>
            <person name="Wilson W."/>
            <person name="Wolfe G."/>
            <person name="Wurch L.L."/>
        </authorList>
    </citation>
    <scope>NUCLEOTIDE SEQUENCE</scope>
</reference>
<keyword evidence="10" id="KW-1185">Reference proteome</keyword>
<keyword evidence="3" id="KW-0963">Cytoplasm</keyword>
<evidence type="ECO:0000256" key="8">
    <source>
        <dbReference type="ARBA" id="ARBA00041958"/>
    </source>
</evidence>
<keyword evidence="5" id="KW-0802">TPR repeat</keyword>
<dbReference type="Pfam" id="PF21033">
    <property type="entry name" value="RMD1-3"/>
    <property type="match status" value="1"/>
</dbReference>
<proteinExistence type="predicted"/>
<evidence type="ECO:0000256" key="1">
    <source>
        <dbReference type="ARBA" id="ARBA00004245"/>
    </source>
</evidence>
<dbReference type="GO" id="GO:0008017">
    <property type="term" value="F:microtubule binding"/>
    <property type="evidence" value="ECO:0007669"/>
    <property type="project" value="TreeGrafter"/>
</dbReference>
<evidence type="ECO:0000256" key="5">
    <source>
        <dbReference type="ARBA" id="ARBA00022803"/>
    </source>
</evidence>
<keyword evidence="6" id="KW-0206">Cytoskeleton</keyword>
<sequence length="269" mass="28857">MALSVIRRAKWAAPRLQLGCDGIAASLALSQPLVARASVPPRGTGLAVGAALLALAVNDHVRPADSAKAPSVIDEADTLFEANSFAALASLLRTALASRPDDAALLWRLGRALKKLADAEKAAPAKQALVVEALELADRALAADEACAPCHKWYAILLSDVGAFGGTTEKIKNSFRIAEHFEKAVALAPTDATSRHLLGVWCFEALDHFAAAEQMDPGFYPKNRLMLARTCQKLGRDGEAREWRARCLRSEARTPEDAETLEEAEKLKV</sequence>
<name>A0A0D3JV40_EMIH1</name>
<reference evidence="9" key="2">
    <citation type="submission" date="2024-10" db="UniProtKB">
        <authorList>
            <consortium name="EnsemblProtists"/>
        </authorList>
    </citation>
    <scope>IDENTIFICATION</scope>
</reference>
<dbReference type="eggNOG" id="ENOG502QSJV">
    <property type="taxonomic scope" value="Eukaryota"/>
</dbReference>